<organism evidence="1 2">
    <name type="scientific">Massilia mucilaginosa</name>
    <dbReference type="NCBI Taxonomy" id="2609282"/>
    <lineage>
        <taxon>Bacteria</taxon>
        <taxon>Pseudomonadati</taxon>
        <taxon>Pseudomonadota</taxon>
        <taxon>Betaproteobacteria</taxon>
        <taxon>Burkholderiales</taxon>
        <taxon>Oxalobacteraceae</taxon>
        <taxon>Telluria group</taxon>
        <taxon>Massilia</taxon>
    </lineage>
</organism>
<name>A0ABX0P0K4_9BURK</name>
<comment type="caution">
    <text evidence="1">The sequence shown here is derived from an EMBL/GenBank/DDBJ whole genome shotgun (WGS) entry which is preliminary data.</text>
</comment>
<protein>
    <submittedName>
        <fullName evidence="1">Peptidoglycan-binding protein</fullName>
    </submittedName>
</protein>
<accession>A0ABX0P0K4</accession>
<dbReference type="InterPro" id="IPR018392">
    <property type="entry name" value="LysM"/>
</dbReference>
<proteinExistence type="predicted"/>
<dbReference type="EMBL" id="WHJH01000054">
    <property type="protein sequence ID" value="NHZ92808.1"/>
    <property type="molecule type" value="Genomic_DNA"/>
</dbReference>
<evidence type="ECO:0000313" key="1">
    <source>
        <dbReference type="EMBL" id="NHZ92808.1"/>
    </source>
</evidence>
<keyword evidence="2" id="KW-1185">Reference proteome</keyword>
<sequence>MSYEKWLEGIKASSGDPAWNDYDCDIQAAVSEYNRHLGTTTGFSPLDWRFVKAMLWTETGGANPEWKKKPMQIGVPGDAGMMALLGDKEGGKQIMPPNIRASLSSDSIRTNPAHNIRGGIGYMLMRMANFAFVSVREPGSRVQEVKVGPGDSFDKIASANSSTLQVVRELNPGLNILHKGDVVKVQKASMQKVITGWRQINATAVMVRYNGSRDPRYADKVNVCLTYLKGRDAECAS</sequence>
<reference evidence="1 2" key="1">
    <citation type="submission" date="2019-10" db="EMBL/GenBank/DDBJ databases">
        <title>Taxonomy of Antarctic Massilia spp.: description of Massilia rubra sp. nov., Massilia aquatica sp. nov., Massilia mucilaginosa sp. nov., Massilia frigida sp. nov. isolated from streams, lakes and regoliths.</title>
        <authorList>
            <person name="Holochova P."/>
            <person name="Sedlacek I."/>
            <person name="Kralova S."/>
            <person name="Maslanova I."/>
            <person name="Busse H.-J."/>
            <person name="Stankova E."/>
            <person name="Vrbovska V."/>
            <person name="Kovarovic V."/>
            <person name="Bartak M."/>
            <person name="Svec P."/>
            <person name="Pantucek R."/>
        </authorList>
    </citation>
    <scope>NUCLEOTIDE SEQUENCE [LARGE SCALE GENOMIC DNA]</scope>
    <source>
        <strain evidence="1 2">CCM 8733</strain>
    </source>
</reference>
<dbReference type="CDD" id="cd00118">
    <property type="entry name" value="LysM"/>
    <property type="match status" value="1"/>
</dbReference>
<gene>
    <name evidence="1" type="ORF">F2P45_27930</name>
</gene>
<dbReference type="Proteomes" id="UP000609726">
    <property type="component" value="Unassembled WGS sequence"/>
</dbReference>
<evidence type="ECO:0000313" key="2">
    <source>
        <dbReference type="Proteomes" id="UP000609726"/>
    </source>
</evidence>